<accession>A0ABS9SN88</accession>
<comment type="caution">
    <text evidence="1">The sequence shown here is derived from an EMBL/GenBank/DDBJ whole genome shotgun (WGS) entry which is preliminary data.</text>
</comment>
<sequence>MIKNILFDFGGVFYNLDFKKTFEAFEKMGFSDFENMFSQYNADSLFQDLETGKITPAAFYTRIKEIAPKDVTDEQIRDAWNALLLGFRESSLDYLLELKKEYNLYLLSNTNQIHYEYFANQLSEQTKHKLLESFFIKAYYSQNVGLRKPDIEVFEFILKDAGIKPEETLFVDDSYTNFPNAEKLGMKIHLLKPDELIENIDYKSFN</sequence>
<dbReference type="PANTHER" id="PTHR43611">
    <property type="entry name" value="ALPHA-D-GLUCOSE 1-PHOSPHATE PHOSPHATASE"/>
    <property type="match status" value="1"/>
</dbReference>
<dbReference type="InterPro" id="IPR036412">
    <property type="entry name" value="HAD-like_sf"/>
</dbReference>
<dbReference type="InterPro" id="IPR023198">
    <property type="entry name" value="PGP-like_dom2"/>
</dbReference>
<organism evidence="1 2">
    <name type="scientific">Niabella ginsengisoli</name>
    <dbReference type="NCBI Taxonomy" id="522298"/>
    <lineage>
        <taxon>Bacteria</taxon>
        <taxon>Pseudomonadati</taxon>
        <taxon>Bacteroidota</taxon>
        <taxon>Chitinophagia</taxon>
        <taxon>Chitinophagales</taxon>
        <taxon>Chitinophagaceae</taxon>
        <taxon>Niabella</taxon>
    </lineage>
</organism>
<dbReference type="NCBIfam" id="TIGR01509">
    <property type="entry name" value="HAD-SF-IA-v3"/>
    <property type="match status" value="1"/>
</dbReference>
<name>A0ABS9SN88_9BACT</name>
<dbReference type="RefSeq" id="WP_240831769.1">
    <property type="nucleotide sequence ID" value="NZ_JAKWBL010000004.1"/>
</dbReference>
<protein>
    <submittedName>
        <fullName evidence="1">HAD family phosphatase</fullName>
    </submittedName>
</protein>
<dbReference type="SFLD" id="SFLDG01129">
    <property type="entry name" value="C1.5:_HAD__Beta-PGM__Phosphata"/>
    <property type="match status" value="1"/>
</dbReference>
<dbReference type="Pfam" id="PF00702">
    <property type="entry name" value="Hydrolase"/>
    <property type="match status" value="1"/>
</dbReference>
<dbReference type="SFLD" id="SFLDS00003">
    <property type="entry name" value="Haloacid_Dehalogenase"/>
    <property type="match status" value="1"/>
</dbReference>
<proteinExistence type="predicted"/>
<dbReference type="Gene3D" id="3.40.50.1000">
    <property type="entry name" value="HAD superfamily/HAD-like"/>
    <property type="match status" value="1"/>
</dbReference>
<dbReference type="PANTHER" id="PTHR43611:SF3">
    <property type="entry name" value="FLAVIN MONONUCLEOTIDE HYDROLASE 1, CHLOROPLATIC"/>
    <property type="match status" value="1"/>
</dbReference>
<evidence type="ECO:0000313" key="2">
    <source>
        <dbReference type="Proteomes" id="UP001202248"/>
    </source>
</evidence>
<dbReference type="Gene3D" id="1.10.150.240">
    <property type="entry name" value="Putative phosphatase, domain 2"/>
    <property type="match status" value="1"/>
</dbReference>
<dbReference type="Proteomes" id="UP001202248">
    <property type="component" value="Unassembled WGS sequence"/>
</dbReference>
<dbReference type="InterPro" id="IPR023214">
    <property type="entry name" value="HAD_sf"/>
</dbReference>
<dbReference type="InterPro" id="IPR006439">
    <property type="entry name" value="HAD-SF_hydro_IA"/>
</dbReference>
<dbReference type="SUPFAM" id="SSF56784">
    <property type="entry name" value="HAD-like"/>
    <property type="match status" value="1"/>
</dbReference>
<dbReference type="EMBL" id="JAKWBL010000004">
    <property type="protein sequence ID" value="MCH5599736.1"/>
    <property type="molecule type" value="Genomic_DNA"/>
</dbReference>
<dbReference type="CDD" id="cd02603">
    <property type="entry name" value="HAD_sEH-N_like"/>
    <property type="match status" value="1"/>
</dbReference>
<gene>
    <name evidence="1" type="ORF">MKP09_18370</name>
</gene>
<evidence type="ECO:0000313" key="1">
    <source>
        <dbReference type="EMBL" id="MCH5599736.1"/>
    </source>
</evidence>
<reference evidence="1 2" key="1">
    <citation type="submission" date="2022-02" db="EMBL/GenBank/DDBJ databases">
        <authorList>
            <person name="Min J."/>
        </authorList>
    </citation>
    <scope>NUCLEOTIDE SEQUENCE [LARGE SCALE GENOMIC DNA]</scope>
    <source>
        <strain evidence="1 2">GR10-1</strain>
    </source>
</reference>
<keyword evidence="2" id="KW-1185">Reference proteome</keyword>